<feature type="domain" description="Resolvase/invertase-type recombinase catalytic" evidence="5">
    <location>
        <begin position="8"/>
        <end position="143"/>
    </location>
</feature>
<dbReference type="InterPro" id="IPR036162">
    <property type="entry name" value="Resolvase-like_N_sf"/>
</dbReference>
<sequence>MSNQSTARTFGYIRVSTVAQSLDRQTDALTAAGIDPKDMFSDKISGARESRPGLDDLLSRVRSGDSITVVSLDRLGRSALHVMQTIADLEERGINVVSLKDGENLTGPTGKMMRGLMALVAEWEKDMNAERVAEARAARAARAKKGEQVAGRPRTATAPDTVKKIKKMKERGLSVADIVAQTGASRASVYRALAS</sequence>
<dbReference type="InterPro" id="IPR050639">
    <property type="entry name" value="SSR_resolvase"/>
</dbReference>
<keyword evidence="3" id="KW-0233">DNA recombination</keyword>
<evidence type="ECO:0000256" key="2">
    <source>
        <dbReference type="ARBA" id="ARBA00023125"/>
    </source>
</evidence>
<reference evidence="7" key="1">
    <citation type="journal article" date="2019" name="Int. J. Syst. Evol. Microbiol.">
        <title>The Global Catalogue of Microorganisms (GCM) 10K type strain sequencing project: providing services to taxonomists for standard genome sequencing and annotation.</title>
        <authorList>
            <consortium name="The Broad Institute Genomics Platform"/>
            <consortium name="The Broad Institute Genome Sequencing Center for Infectious Disease"/>
            <person name="Wu L."/>
            <person name="Ma J."/>
        </authorList>
    </citation>
    <scope>NUCLEOTIDE SEQUENCE [LARGE SCALE GENOMIC DNA]</scope>
    <source>
        <strain evidence="7">CGMCC 1.6960</strain>
    </source>
</reference>
<dbReference type="PROSITE" id="PS00397">
    <property type="entry name" value="RECOMBINASES_1"/>
    <property type="match status" value="1"/>
</dbReference>
<evidence type="ECO:0000256" key="3">
    <source>
        <dbReference type="ARBA" id="ARBA00023172"/>
    </source>
</evidence>
<gene>
    <name evidence="6" type="ORF">GCM10010968_12030</name>
</gene>
<dbReference type="SMART" id="SM00857">
    <property type="entry name" value="Resolvase"/>
    <property type="match status" value="1"/>
</dbReference>
<proteinExistence type="predicted"/>
<name>A0ABQ2KH00_9MICO</name>
<dbReference type="EMBL" id="BMLM01000001">
    <property type="protein sequence ID" value="GGN82339.1"/>
    <property type="molecule type" value="Genomic_DNA"/>
</dbReference>
<evidence type="ECO:0000256" key="1">
    <source>
        <dbReference type="ARBA" id="ARBA00022908"/>
    </source>
</evidence>
<dbReference type="PANTHER" id="PTHR30461:SF2">
    <property type="entry name" value="SERINE RECOMBINASE PINE-RELATED"/>
    <property type="match status" value="1"/>
</dbReference>
<dbReference type="CDD" id="cd03768">
    <property type="entry name" value="SR_ResInv"/>
    <property type="match status" value="1"/>
</dbReference>
<keyword evidence="2" id="KW-0238">DNA-binding</keyword>
<dbReference type="RefSeq" id="WP_188717076.1">
    <property type="nucleotide sequence ID" value="NZ_BAABBD010000002.1"/>
</dbReference>
<protein>
    <submittedName>
        <fullName evidence="6">Resolvase</fullName>
    </submittedName>
</protein>
<dbReference type="SUPFAM" id="SSF53041">
    <property type="entry name" value="Resolvase-like"/>
    <property type="match status" value="1"/>
</dbReference>
<comment type="caution">
    <text evidence="6">The sequence shown here is derived from an EMBL/GenBank/DDBJ whole genome shotgun (WGS) entry which is preliminary data.</text>
</comment>
<accession>A0ABQ2KH00</accession>
<evidence type="ECO:0000259" key="5">
    <source>
        <dbReference type="PROSITE" id="PS51736"/>
    </source>
</evidence>
<dbReference type="InterPro" id="IPR006119">
    <property type="entry name" value="Resolv_N"/>
</dbReference>
<keyword evidence="7" id="KW-1185">Reference proteome</keyword>
<dbReference type="PROSITE" id="PS51736">
    <property type="entry name" value="RECOMBINASES_3"/>
    <property type="match status" value="1"/>
</dbReference>
<evidence type="ECO:0000313" key="6">
    <source>
        <dbReference type="EMBL" id="GGN82339.1"/>
    </source>
</evidence>
<dbReference type="Pfam" id="PF00239">
    <property type="entry name" value="Resolvase"/>
    <property type="match status" value="1"/>
</dbReference>
<dbReference type="Gene3D" id="3.40.50.1390">
    <property type="entry name" value="Resolvase, N-terminal catalytic domain"/>
    <property type="match status" value="1"/>
</dbReference>
<dbReference type="InterPro" id="IPR006118">
    <property type="entry name" value="Recombinase_CS"/>
</dbReference>
<evidence type="ECO:0000313" key="7">
    <source>
        <dbReference type="Proteomes" id="UP000626982"/>
    </source>
</evidence>
<dbReference type="PANTHER" id="PTHR30461">
    <property type="entry name" value="DNA-INVERTASE FROM LAMBDOID PROPHAGE"/>
    <property type="match status" value="1"/>
</dbReference>
<dbReference type="Proteomes" id="UP000626982">
    <property type="component" value="Unassembled WGS sequence"/>
</dbReference>
<feature type="active site" description="O-(5'-phospho-DNA)-serine intermediate" evidence="4">
    <location>
        <position position="16"/>
    </location>
</feature>
<organism evidence="6 7">
    <name type="scientific">Agrococcus terreus</name>
    <dbReference type="NCBI Taxonomy" id="574649"/>
    <lineage>
        <taxon>Bacteria</taxon>
        <taxon>Bacillati</taxon>
        <taxon>Actinomycetota</taxon>
        <taxon>Actinomycetes</taxon>
        <taxon>Micrococcales</taxon>
        <taxon>Microbacteriaceae</taxon>
        <taxon>Agrococcus</taxon>
    </lineage>
</organism>
<evidence type="ECO:0000256" key="4">
    <source>
        <dbReference type="PROSITE-ProRule" id="PRU10137"/>
    </source>
</evidence>
<keyword evidence="1" id="KW-0229">DNA integration</keyword>